<proteinExistence type="predicted"/>
<comment type="caution">
    <text evidence="1">The sequence shown here is derived from an EMBL/GenBank/DDBJ whole genome shotgun (WGS) entry which is preliminary data.</text>
</comment>
<sequence length="282" mass="31286">MVELTGSSPSILLLPLLKLRPTLSTLLPPSFITPCIHCAQSLDTPLVSRQTLFAVRGDLAAQHPEVAGVTTSSTYNAFHAHNFSRSSPQAASVLSDLFTIYLFLLTSLCARFTQHFRQTNLAVQDALSAFEGVAVEKICQFDHEHIPKCVIHAHDARAHGHFHVFDSRASRTTPVSIRLSTAQDPRGSMDTMCDIRGFATKFYTPEGNWDIIGNNIPVFVWGATQFPILFTLLDPNLTTMFLLVNQRTTQILQSLDSKVAVPQSYPANFSSFVPLYLPRTHF</sequence>
<accession>A0ACB6ZCY7</accession>
<dbReference type="EMBL" id="MU118035">
    <property type="protein sequence ID" value="KAF9647384.1"/>
    <property type="molecule type" value="Genomic_DNA"/>
</dbReference>
<evidence type="ECO:0000313" key="1">
    <source>
        <dbReference type="EMBL" id="KAF9647384.1"/>
    </source>
</evidence>
<dbReference type="Proteomes" id="UP000886501">
    <property type="component" value="Unassembled WGS sequence"/>
</dbReference>
<evidence type="ECO:0000313" key="2">
    <source>
        <dbReference type="Proteomes" id="UP000886501"/>
    </source>
</evidence>
<reference evidence="1" key="1">
    <citation type="submission" date="2019-10" db="EMBL/GenBank/DDBJ databases">
        <authorList>
            <consortium name="DOE Joint Genome Institute"/>
            <person name="Kuo A."/>
            <person name="Miyauchi S."/>
            <person name="Kiss E."/>
            <person name="Drula E."/>
            <person name="Kohler A."/>
            <person name="Sanchez-Garcia M."/>
            <person name="Andreopoulos B."/>
            <person name="Barry K.W."/>
            <person name="Bonito G."/>
            <person name="Buee M."/>
            <person name="Carver A."/>
            <person name="Chen C."/>
            <person name="Cichocki N."/>
            <person name="Clum A."/>
            <person name="Culley D."/>
            <person name="Crous P.W."/>
            <person name="Fauchery L."/>
            <person name="Girlanda M."/>
            <person name="Hayes R."/>
            <person name="Keri Z."/>
            <person name="Labutti K."/>
            <person name="Lipzen A."/>
            <person name="Lombard V."/>
            <person name="Magnuson J."/>
            <person name="Maillard F."/>
            <person name="Morin E."/>
            <person name="Murat C."/>
            <person name="Nolan M."/>
            <person name="Ohm R."/>
            <person name="Pangilinan J."/>
            <person name="Pereira M."/>
            <person name="Perotto S."/>
            <person name="Peter M."/>
            <person name="Riley R."/>
            <person name="Sitrit Y."/>
            <person name="Stielow B."/>
            <person name="Szollosi G."/>
            <person name="Zifcakova L."/>
            <person name="Stursova M."/>
            <person name="Spatafora J.W."/>
            <person name="Tedersoo L."/>
            <person name="Vaario L.-M."/>
            <person name="Yamada A."/>
            <person name="Yan M."/>
            <person name="Wang P."/>
            <person name="Xu J."/>
            <person name="Bruns T."/>
            <person name="Baldrian P."/>
            <person name="Vilgalys R."/>
            <person name="Henrissat B."/>
            <person name="Grigoriev I.V."/>
            <person name="Hibbett D."/>
            <person name="Nagy L.G."/>
            <person name="Martin F.M."/>
        </authorList>
    </citation>
    <scope>NUCLEOTIDE SEQUENCE</scope>
    <source>
        <strain evidence="1">P2</strain>
    </source>
</reference>
<gene>
    <name evidence="1" type="ORF">BDM02DRAFT_3188048</name>
</gene>
<reference evidence="1" key="2">
    <citation type="journal article" date="2020" name="Nat. Commun.">
        <title>Large-scale genome sequencing of mycorrhizal fungi provides insights into the early evolution of symbiotic traits.</title>
        <authorList>
            <person name="Miyauchi S."/>
            <person name="Kiss E."/>
            <person name="Kuo A."/>
            <person name="Drula E."/>
            <person name="Kohler A."/>
            <person name="Sanchez-Garcia M."/>
            <person name="Morin E."/>
            <person name="Andreopoulos B."/>
            <person name="Barry K.W."/>
            <person name="Bonito G."/>
            <person name="Buee M."/>
            <person name="Carver A."/>
            <person name="Chen C."/>
            <person name="Cichocki N."/>
            <person name="Clum A."/>
            <person name="Culley D."/>
            <person name="Crous P.W."/>
            <person name="Fauchery L."/>
            <person name="Girlanda M."/>
            <person name="Hayes R.D."/>
            <person name="Keri Z."/>
            <person name="LaButti K."/>
            <person name="Lipzen A."/>
            <person name="Lombard V."/>
            <person name="Magnuson J."/>
            <person name="Maillard F."/>
            <person name="Murat C."/>
            <person name="Nolan M."/>
            <person name="Ohm R.A."/>
            <person name="Pangilinan J."/>
            <person name="Pereira M.F."/>
            <person name="Perotto S."/>
            <person name="Peter M."/>
            <person name="Pfister S."/>
            <person name="Riley R."/>
            <person name="Sitrit Y."/>
            <person name="Stielow J.B."/>
            <person name="Szollosi G."/>
            <person name="Zifcakova L."/>
            <person name="Stursova M."/>
            <person name="Spatafora J.W."/>
            <person name="Tedersoo L."/>
            <person name="Vaario L.M."/>
            <person name="Yamada A."/>
            <person name="Yan M."/>
            <person name="Wang P."/>
            <person name="Xu J."/>
            <person name="Bruns T."/>
            <person name="Baldrian P."/>
            <person name="Vilgalys R."/>
            <person name="Dunand C."/>
            <person name="Henrissat B."/>
            <person name="Grigoriev I.V."/>
            <person name="Hibbett D."/>
            <person name="Nagy L.G."/>
            <person name="Martin F.M."/>
        </authorList>
    </citation>
    <scope>NUCLEOTIDE SEQUENCE</scope>
    <source>
        <strain evidence="1">P2</strain>
    </source>
</reference>
<keyword evidence="2" id="KW-1185">Reference proteome</keyword>
<organism evidence="1 2">
    <name type="scientific">Thelephora ganbajun</name>
    <name type="common">Ganba fungus</name>
    <dbReference type="NCBI Taxonomy" id="370292"/>
    <lineage>
        <taxon>Eukaryota</taxon>
        <taxon>Fungi</taxon>
        <taxon>Dikarya</taxon>
        <taxon>Basidiomycota</taxon>
        <taxon>Agaricomycotina</taxon>
        <taxon>Agaricomycetes</taxon>
        <taxon>Thelephorales</taxon>
        <taxon>Thelephoraceae</taxon>
        <taxon>Thelephora</taxon>
    </lineage>
</organism>
<name>A0ACB6ZCY7_THEGA</name>
<protein>
    <submittedName>
        <fullName evidence="1">Heme-dependent catalase</fullName>
    </submittedName>
</protein>